<sequence>SLDGVMPHEAWSKWKPSVAHLRVFMFKVNMHIPKKNRKKMDMKSQNLIFIGYSEDNIGYRLMDPKTRRVYTSRDVEFFDKKEAESPPLDSPDVDSSPVLKIEVDVPLDDEIDDGDDGDDLIEPRPIITIQHIPNWYTSMLRDARMDAPSDTSTPGPWTH</sequence>
<keyword evidence="3" id="KW-1185">Reference proteome</keyword>
<gene>
    <name evidence="2" type="ORF">KI387_018430</name>
</gene>
<proteinExistence type="predicted"/>
<accession>A0AA38GIR7</accession>
<protein>
    <recommendedName>
        <fullName evidence="1">Retroviral polymerase SH3-like domain-containing protein</fullName>
    </recommendedName>
</protein>
<evidence type="ECO:0000259" key="1">
    <source>
        <dbReference type="Pfam" id="PF25597"/>
    </source>
</evidence>
<evidence type="ECO:0000313" key="2">
    <source>
        <dbReference type="EMBL" id="KAH9323791.1"/>
    </source>
</evidence>
<feature type="domain" description="Retroviral polymerase SH3-like" evidence="1">
    <location>
        <begin position="30"/>
        <end position="84"/>
    </location>
</feature>
<feature type="non-terminal residue" evidence="2">
    <location>
        <position position="159"/>
    </location>
</feature>
<dbReference type="Pfam" id="PF25597">
    <property type="entry name" value="SH3_retrovirus"/>
    <property type="match status" value="1"/>
</dbReference>
<dbReference type="EMBL" id="JAHRHJ020000003">
    <property type="protein sequence ID" value="KAH9323791.1"/>
    <property type="molecule type" value="Genomic_DNA"/>
</dbReference>
<evidence type="ECO:0000313" key="3">
    <source>
        <dbReference type="Proteomes" id="UP000824469"/>
    </source>
</evidence>
<name>A0AA38GIR7_TAXCH</name>
<organism evidence="2 3">
    <name type="scientific">Taxus chinensis</name>
    <name type="common">Chinese yew</name>
    <name type="synonym">Taxus wallichiana var. chinensis</name>
    <dbReference type="NCBI Taxonomy" id="29808"/>
    <lineage>
        <taxon>Eukaryota</taxon>
        <taxon>Viridiplantae</taxon>
        <taxon>Streptophyta</taxon>
        <taxon>Embryophyta</taxon>
        <taxon>Tracheophyta</taxon>
        <taxon>Spermatophyta</taxon>
        <taxon>Pinopsida</taxon>
        <taxon>Pinidae</taxon>
        <taxon>Conifers II</taxon>
        <taxon>Cupressales</taxon>
        <taxon>Taxaceae</taxon>
        <taxon>Taxus</taxon>
    </lineage>
</organism>
<dbReference type="Proteomes" id="UP000824469">
    <property type="component" value="Unassembled WGS sequence"/>
</dbReference>
<dbReference type="AlphaFoldDB" id="A0AA38GIR7"/>
<feature type="non-terminal residue" evidence="2">
    <location>
        <position position="1"/>
    </location>
</feature>
<reference evidence="2 3" key="1">
    <citation type="journal article" date="2021" name="Nat. Plants">
        <title>The Taxus genome provides insights into paclitaxel biosynthesis.</title>
        <authorList>
            <person name="Xiong X."/>
            <person name="Gou J."/>
            <person name="Liao Q."/>
            <person name="Li Y."/>
            <person name="Zhou Q."/>
            <person name="Bi G."/>
            <person name="Li C."/>
            <person name="Du R."/>
            <person name="Wang X."/>
            <person name="Sun T."/>
            <person name="Guo L."/>
            <person name="Liang H."/>
            <person name="Lu P."/>
            <person name="Wu Y."/>
            <person name="Zhang Z."/>
            <person name="Ro D.K."/>
            <person name="Shang Y."/>
            <person name="Huang S."/>
            <person name="Yan J."/>
        </authorList>
    </citation>
    <scope>NUCLEOTIDE SEQUENCE [LARGE SCALE GENOMIC DNA]</scope>
    <source>
        <strain evidence="2">Ta-2019</strain>
    </source>
</reference>
<comment type="caution">
    <text evidence="2">The sequence shown here is derived from an EMBL/GenBank/DDBJ whole genome shotgun (WGS) entry which is preliminary data.</text>
</comment>
<dbReference type="InterPro" id="IPR057670">
    <property type="entry name" value="SH3_retrovirus"/>
</dbReference>